<feature type="region of interest" description="Disordered" evidence="14">
    <location>
        <begin position="555"/>
        <end position="579"/>
    </location>
</feature>
<dbReference type="GO" id="GO:0060326">
    <property type="term" value="P:cell chemotaxis"/>
    <property type="evidence" value="ECO:0007669"/>
    <property type="project" value="TreeGrafter"/>
</dbReference>
<feature type="transmembrane region" description="Helical" evidence="15">
    <location>
        <begin position="170"/>
        <end position="187"/>
    </location>
</feature>
<dbReference type="OrthoDB" id="6273691at2759"/>
<gene>
    <name evidence="18" type="ORF">NHX12_018698</name>
</gene>
<dbReference type="PRINTS" id="PR00657">
    <property type="entry name" value="CCCHEMOKINER"/>
</dbReference>
<organism evidence="18 19">
    <name type="scientific">Muraenolepis orangiensis</name>
    <name type="common">Patagonian moray cod</name>
    <dbReference type="NCBI Taxonomy" id="630683"/>
    <lineage>
        <taxon>Eukaryota</taxon>
        <taxon>Metazoa</taxon>
        <taxon>Chordata</taxon>
        <taxon>Craniata</taxon>
        <taxon>Vertebrata</taxon>
        <taxon>Euteleostomi</taxon>
        <taxon>Actinopterygii</taxon>
        <taxon>Neopterygii</taxon>
        <taxon>Teleostei</taxon>
        <taxon>Neoteleostei</taxon>
        <taxon>Acanthomorphata</taxon>
        <taxon>Zeiogadaria</taxon>
        <taxon>Gadariae</taxon>
        <taxon>Gadiformes</taxon>
        <taxon>Muraenolepidoidei</taxon>
        <taxon>Muraenolepididae</taxon>
        <taxon>Muraenolepis</taxon>
    </lineage>
</organism>
<evidence type="ECO:0000256" key="15">
    <source>
        <dbReference type="SAM" id="Phobius"/>
    </source>
</evidence>
<dbReference type="InterPro" id="IPR017452">
    <property type="entry name" value="GPCR_Rhodpsn_7TM"/>
</dbReference>
<dbReference type="InterPro" id="IPR000276">
    <property type="entry name" value="GPCR_Rhodpsn"/>
</dbReference>
<dbReference type="InterPro" id="IPR000355">
    <property type="entry name" value="Chemokine_rcpt"/>
</dbReference>
<evidence type="ECO:0000256" key="4">
    <source>
        <dbReference type="ARBA" id="ARBA00022692"/>
    </source>
</evidence>
<dbReference type="InterPro" id="IPR011993">
    <property type="entry name" value="PH-like_dom_sf"/>
</dbReference>
<feature type="transmembrane region" description="Helical" evidence="15">
    <location>
        <begin position="294"/>
        <end position="317"/>
    </location>
</feature>
<reference evidence="18" key="1">
    <citation type="submission" date="2022-07" db="EMBL/GenBank/DDBJ databases">
        <title>Chromosome-level genome of Muraenolepis orangiensis.</title>
        <authorList>
            <person name="Kim J."/>
        </authorList>
    </citation>
    <scope>NUCLEOTIDE SEQUENCE</scope>
    <source>
        <strain evidence="18">KU_S4_2022</strain>
        <tissue evidence="18">Muscle</tissue>
    </source>
</reference>
<evidence type="ECO:0000256" key="11">
    <source>
        <dbReference type="ARBA" id="ARBA00023224"/>
    </source>
</evidence>
<evidence type="ECO:0000259" key="17">
    <source>
        <dbReference type="PROSITE" id="PS50262"/>
    </source>
</evidence>
<dbReference type="Pfam" id="PF08416">
    <property type="entry name" value="PTB"/>
    <property type="match status" value="1"/>
</dbReference>
<name>A0A9Q0IY68_9TELE</name>
<dbReference type="GO" id="GO:0005925">
    <property type="term" value="C:focal adhesion"/>
    <property type="evidence" value="ECO:0007669"/>
    <property type="project" value="UniProtKB-SubCell"/>
</dbReference>
<evidence type="ECO:0000256" key="12">
    <source>
        <dbReference type="PROSITE-ProRule" id="PRU00191"/>
    </source>
</evidence>
<feature type="region of interest" description="Disordered" evidence="14">
    <location>
        <begin position="471"/>
        <end position="515"/>
    </location>
</feature>
<comment type="subcellular location">
    <subcellularLocation>
        <location evidence="1">Cell junction</location>
        <location evidence="1">Focal adhesion</location>
    </subcellularLocation>
    <subcellularLocation>
        <location evidence="2">Cell membrane</location>
        <topology evidence="2">Multi-pass membrane protein</topology>
    </subcellularLocation>
</comment>
<dbReference type="SMART" id="SM00252">
    <property type="entry name" value="SH2"/>
    <property type="match status" value="1"/>
</dbReference>
<evidence type="ECO:0000256" key="7">
    <source>
        <dbReference type="ARBA" id="ARBA00023040"/>
    </source>
</evidence>
<feature type="region of interest" description="Disordered" evidence="14">
    <location>
        <begin position="615"/>
        <end position="635"/>
    </location>
</feature>
<dbReference type="GO" id="GO:0035758">
    <property type="term" value="F:chemokine (C-C motif) ligand 21 binding"/>
    <property type="evidence" value="ECO:0007669"/>
    <property type="project" value="TreeGrafter"/>
</dbReference>
<dbReference type="Pfam" id="PF00001">
    <property type="entry name" value="7tm_1"/>
    <property type="match status" value="1"/>
</dbReference>
<evidence type="ECO:0000313" key="18">
    <source>
        <dbReference type="EMBL" id="KAJ3615130.1"/>
    </source>
</evidence>
<keyword evidence="19" id="KW-1185">Reference proteome</keyword>
<dbReference type="EMBL" id="JANIIK010000034">
    <property type="protein sequence ID" value="KAJ3615130.1"/>
    <property type="molecule type" value="Genomic_DNA"/>
</dbReference>
<keyword evidence="3" id="KW-1003">Cell membrane</keyword>
<dbReference type="GO" id="GO:0019722">
    <property type="term" value="P:calcium-mediated signaling"/>
    <property type="evidence" value="ECO:0007669"/>
    <property type="project" value="TreeGrafter"/>
</dbReference>
<comment type="caution">
    <text evidence="18">The sequence shown here is derived from an EMBL/GenBank/DDBJ whole genome shotgun (WGS) entry which is preliminary data.</text>
</comment>
<feature type="region of interest" description="Disordered" evidence="14">
    <location>
        <begin position="420"/>
        <end position="439"/>
    </location>
</feature>
<dbReference type="InterPro" id="IPR050119">
    <property type="entry name" value="CCR1-9-like"/>
</dbReference>
<dbReference type="SUPFAM" id="SSF55550">
    <property type="entry name" value="SH2 domain"/>
    <property type="match status" value="1"/>
</dbReference>
<dbReference type="Gene3D" id="1.20.1070.10">
    <property type="entry name" value="Rhodopsin 7-helix transmembrane proteins"/>
    <property type="match status" value="1"/>
</dbReference>
<evidence type="ECO:0000256" key="5">
    <source>
        <dbReference type="ARBA" id="ARBA00022989"/>
    </source>
</evidence>
<keyword evidence="9 13" id="KW-0675">Receptor</keyword>
<dbReference type="PROSITE" id="PS00237">
    <property type="entry name" value="G_PROTEIN_RECEP_F1_1"/>
    <property type="match status" value="1"/>
</dbReference>
<dbReference type="GO" id="GO:0007204">
    <property type="term" value="P:positive regulation of cytosolic calcium ion concentration"/>
    <property type="evidence" value="ECO:0007669"/>
    <property type="project" value="TreeGrafter"/>
</dbReference>
<evidence type="ECO:0000256" key="6">
    <source>
        <dbReference type="ARBA" id="ARBA00022999"/>
    </source>
</evidence>
<dbReference type="InterPro" id="IPR005383">
    <property type="entry name" value="ACKR4"/>
</dbReference>
<feature type="compositionally biased region" description="Polar residues" evidence="14">
    <location>
        <begin position="471"/>
        <end position="481"/>
    </location>
</feature>
<proteinExistence type="inferred from homology"/>
<dbReference type="AlphaFoldDB" id="A0A9Q0IY68"/>
<evidence type="ECO:0000313" key="19">
    <source>
        <dbReference type="Proteomes" id="UP001148018"/>
    </source>
</evidence>
<dbReference type="Proteomes" id="UP001148018">
    <property type="component" value="Unassembled WGS sequence"/>
</dbReference>
<dbReference type="Gene3D" id="2.30.29.30">
    <property type="entry name" value="Pleckstrin-homology domain (PH domain)/Phosphotyrosine-binding domain (PTB)"/>
    <property type="match status" value="1"/>
</dbReference>
<feature type="compositionally biased region" description="Polar residues" evidence="14">
    <location>
        <begin position="615"/>
        <end position="628"/>
    </location>
</feature>
<keyword evidence="8 15" id="KW-0472">Membrane</keyword>
<dbReference type="Gene3D" id="3.30.505.10">
    <property type="entry name" value="SH2 domain"/>
    <property type="match status" value="1"/>
</dbReference>
<evidence type="ECO:0000256" key="9">
    <source>
        <dbReference type="ARBA" id="ARBA00023170"/>
    </source>
</evidence>
<evidence type="ECO:0000256" key="2">
    <source>
        <dbReference type="ARBA" id="ARBA00004651"/>
    </source>
</evidence>
<dbReference type="PROSITE" id="PS50001">
    <property type="entry name" value="SH2"/>
    <property type="match status" value="1"/>
</dbReference>
<keyword evidence="11 13" id="KW-0807">Transducer</keyword>
<sequence>MGSLLLAGEDIFILTVEVNTTLGSMSNVKDVLICLPSLFIWIINVKICSSEQQQDNMTTPGYYADDDDDHTLDYDQNGFHFLCDKAVIRKFRLWFVSGFYTVIFVLGLLGNCLVIFTFLYFRRLKTMTDVYLLNLAFADLLFALSLPFWAANSMVTWVLGVVMCKAMHTVYKVSFYSSMLLLSCISVDRYFAITKAVSAHRHRAKTAFLSKLMTPVIWALALVLSIPEMMYANMHNDTCTLYPPVNASYSLQVSIQSTQVALGFIVPLLVMTFCYSAIAVTLRHSRSFERNRALKVILAVALVFFFCQVPYALVLVLNTLDAAGGGSVDCIHVKALLFANDVTQCLAFLRCCLNPFVYGFVGVKFRQDLLKLMRRLGCMYSTRFNNTWFIISPNGNPMPTVANMSHMIPSHVLRVGQTVRLDSSPEPRGPRQANSGSVFTDPELDVSLENLNQLILELDPTFVPLPVTRSPTSLLSSSYTGECSPEEDLYSSVSAHPRGRTPSPSPSIPIPCSSSTGPSCSPHGSLIFCSSPSSSSRPPLPCGSVHRRIPSALAEVGSSHTSLRTTYSNRNSGASMLSMSPGSDTSYMLGSCLSLASEDGSDVLESMLMRTSGSFSNVSRRSLDTRPSPTKPSPLGHFQELHSYGIHSSPASLAGSLTDIPVVLVNGAPEEMHMAGGPFIEAVHSQEEPPKPSIPHGFQAHFHGSQPSMKFVMDTSKFWFRPHINRAEAEALLKDKPLGVFVVRDSTSFRGCFGLVMKVEPDPNSISSTAAHAGENSSESVRHFLVESSAKGVRIKGSPHEPYFGSLSALILEQKTHIKTKTASNFLYLNTVPTEMLTGPCAVKRAVTSTLEKDSRALVIPTIVNFQVSQKGITLTDIKRKLFFRRHYPAHLLSYSGQDPDQRLWLKDSKFGARMFGFVAKGVEAGMENVCHVFAEHDPIQPCTEAIGVMQNSITKS</sequence>
<feature type="transmembrane region" description="Helical" evidence="15">
    <location>
        <begin position="260"/>
        <end position="282"/>
    </location>
</feature>
<feature type="transmembrane region" description="Helical" evidence="15">
    <location>
        <begin position="99"/>
        <end position="121"/>
    </location>
</feature>
<dbReference type="GO" id="GO:0009897">
    <property type="term" value="C:external side of plasma membrane"/>
    <property type="evidence" value="ECO:0007669"/>
    <property type="project" value="TreeGrafter"/>
</dbReference>
<dbReference type="InterPro" id="IPR033929">
    <property type="entry name" value="Tensin_PTB"/>
</dbReference>
<evidence type="ECO:0000256" key="13">
    <source>
        <dbReference type="RuleBase" id="RU000688"/>
    </source>
</evidence>
<dbReference type="SUPFAM" id="SSF50729">
    <property type="entry name" value="PH domain-like"/>
    <property type="match status" value="1"/>
</dbReference>
<evidence type="ECO:0000256" key="14">
    <source>
        <dbReference type="SAM" id="MobiDB-lite"/>
    </source>
</evidence>
<dbReference type="GO" id="GO:0035757">
    <property type="term" value="F:chemokine (C-C motif) ligand 19 binding"/>
    <property type="evidence" value="ECO:0007669"/>
    <property type="project" value="TreeGrafter"/>
</dbReference>
<keyword evidence="6 12" id="KW-0727">SH2 domain</keyword>
<evidence type="ECO:0000256" key="8">
    <source>
        <dbReference type="ARBA" id="ARBA00023136"/>
    </source>
</evidence>
<feature type="domain" description="SH2" evidence="16">
    <location>
        <begin position="719"/>
        <end position="841"/>
    </location>
</feature>
<accession>A0A9Q0IY68</accession>
<feature type="compositionally biased region" description="Polar residues" evidence="14">
    <location>
        <begin position="558"/>
        <end position="579"/>
    </location>
</feature>
<dbReference type="PRINTS" id="PR00237">
    <property type="entry name" value="GPCRRHODOPSN"/>
</dbReference>
<evidence type="ECO:0000256" key="10">
    <source>
        <dbReference type="ARBA" id="ARBA00023180"/>
    </source>
</evidence>
<dbReference type="PANTHER" id="PTHR10489:SF635">
    <property type="entry name" value="C-C CHEMOKINE RECEPTOR TYPE 7"/>
    <property type="match status" value="1"/>
</dbReference>
<evidence type="ECO:0000256" key="1">
    <source>
        <dbReference type="ARBA" id="ARBA00004246"/>
    </source>
</evidence>
<keyword evidence="7 13" id="KW-0297">G-protein coupled receptor</keyword>
<dbReference type="PANTHER" id="PTHR10489">
    <property type="entry name" value="CELL ADHESION MOLECULE"/>
    <property type="match status" value="1"/>
</dbReference>
<dbReference type="PROSITE" id="PS50262">
    <property type="entry name" value="G_PROTEIN_RECEP_F1_2"/>
    <property type="match status" value="1"/>
</dbReference>
<dbReference type="GO" id="GO:0005044">
    <property type="term" value="F:scavenger receptor activity"/>
    <property type="evidence" value="ECO:0007669"/>
    <property type="project" value="InterPro"/>
</dbReference>
<dbReference type="InterPro" id="IPR000980">
    <property type="entry name" value="SH2"/>
</dbReference>
<dbReference type="FunFam" id="1.20.1070.10:FF:000035">
    <property type="entry name" value="C-C chemokine receptor type 6"/>
    <property type="match status" value="1"/>
</dbReference>
<dbReference type="InterPro" id="IPR013625">
    <property type="entry name" value="PTB"/>
</dbReference>
<keyword evidence="5 15" id="KW-1133">Transmembrane helix</keyword>
<dbReference type="GO" id="GO:0006955">
    <property type="term" value="P:immune response"/>
    <property type="evidence" value="ECO:0007669"/>
    <property type="project" value="TreeGrafter"/>
</dbReference>
<dbReference type="InterPro" id="IPR036860">
    <property type="entry name" value="SH2_dom_sf"/>
</dbReference>
<keyword evidence="10" id="KW-0325">Glycoprotein</keyword>
<feature type="transmembrane region" description="Helical" evidence="15">
    <location>
        <begin position="208"/>
        <end position="226"/>
    </location>
</feature>
<evidence type="ECO:0000259" key="16">
    <source>
        <dbReference type="PROSITE" id="PS50001"/>
    </source>
</evidence>
<dbReference type="PRINTS" id="PR01558">
    <property type="entry name" value="CHEMOKINER11"/>
</dbReference>
<dbReference type="CDD" id="cd01213">
    <property type="entry name" value="PTB_tensin"/>
    <property type="match status" value="1"/>
</dbReference>
<dbReference type="SUPFAM" id="SSF81321">
    <property type="entry name" value="Family A G protein-coupled receptor-like"/>
    <property type="match status" value="1"/>
</dbReference>
<protein>
    <submittedName>
        <fullName evidence="18">Uncharacterized protein</fullName>
    </submittedName>
</protein>
<feature type="transmembrane region" description="Helical" evidence="15">
    <location>
        <begin position="130"/>
        <end position="150"/>
    </location>
</feature>
<keyword evidence="4 13" id="KW-0812">Transmembrane</keyword>
<dbReference type="Pfam" id="PF00017">
    <property type="entry name" value="SH2"/>
    <property type="match status" value="1"/>
</dbReference>
<comment type="similarity">
    <text evidence="13">Belongs to the G-protein coupled receptor 1 family.</text>
</comment>
<dbReference type="GO" id="GO:0038117">
    <property type="term" value="F:C-C motif chemokine 19 receptor activity"/>
    <property type="evidence" value="ECO:0007669"/>
    <property type="project" value="TreeGrafter"/>
</dbReference>
<feature type="domain" description="G-protein coupled receptors family 1 profile" evidence="17">
    <location>
        <begin position="110"/>
        <end position="358"/>
    </location>
</feature>
<evidence type="ECO:0000256" key="3">
    <source>
        <dbReference type="ARBA" id="ARBA00022475"/>
    </source>
</evidence>